<dbReference type="EMBL" id="FNEZ01000002">
    <property type="protein sequence ID" value="SDJ75095.1"/>
    <property type="molecule type" value="Genomic_DNA"/>
</dbReference>
<dbReference type="RefSeq" id="WP_091393834.1">
    <property type="nucleotide sequence ID" value="NZ_BKAI01000003.1"/>
</dbReference>
<dbReference type="PANTHER" id="PTHR36444:SF2">
    <property type="entry name" value="TRANSCRIPTIONAL REGULATOR PROTEIN YOBU-RELATED"/>
    <property type="match status" value="1"/>
</dbReference>
<dbReference type="SMART" id="SM00871">
    <property type="entry name" value="AraC_E_bind"/>
    <property type="match status" value="1"/>
</dbReference>
<accession>A0A1G8WBG0</accession>
<name>A0A1G8WBG0_9FLAO</name>
<dbReference type="InterPro" id="IPR011256">
    <property type="entry name" value="Reg_factor_effector_dom_sf"/>
</dbReference>
<dbReference type="Proteomes" id="UP000199580">
    <property type="component" value="Unassembled WGS sequence"/>
</dbReference>
<evidence type="ECO:0000313" key="2">
    <source>
        <dbReference type="EMBL" id="SDJ75095.1"/>
    </source>
</evidence>
<dbReference type="PANTHER" id="PTHR36444">
    <property type="entry name" value="TRANSCRIPTIONAL REGULATOR PROTEIN YOBU-RELATED"/>
    <property type="match status" value="1"/>
</dbReference>
<gene>
    <name evidence="2" type="ORF">SAMN04487935_1717</name>
</gene>
<dbReference type="InterPro" id="IPR029442">
    <property type="entry name" value="GyrI-like"/>
</dbReference>
<dbReference type="InterPro" id="IPR010499">
    <property type="entry name" value="AraC_E-bd"/>
</dbReference>
<dbReference type="OrthoDB" id="8560232at2"/>
<evidence type="ECO:0000313" key="3">
    <source>
        <dbReference type="Proteomes" id="UP000199580"/>
    </source>
</evidence>
<sequence length="162" mass="18810">MEPKIENASAKIFIGFRMKMSLTNNQTFTLWNAFMKRQKEIKNRISSDLFSLQCYQEGYFNHFNPANEFEKWAAVEVDAVASVPENMETLRLAAGNYAVFTHIGGAETAAKTFQYIFQQWLPQSEYDLDNRPHFEILGDKYKKGSPDSEEEIWIPIQPKLKN</sequence>
<reference evidence="2 3" key="1">
    <citation type="submission" date="2016-10" db="EMBL/GenBank/DDBJ databases">
        <authorList>
            <person name="de Groot N.N."/>
        </authorList>
    </citation>
    <scope>NUCLEOTIDE SEQUENCE [LARGE SCALE GENOMIC DNA]</scope>
    <source>
        <strain evidence="2 3">CGMCC 1.10076</strain>
    </source>
</reference>
<keyword evidence="3" id="KW-1185">Reference proteome</keyword>
<dbReference type="InterPro" id="IPR053182">
    <property type="entry name" value="YobU-like_regulator"/>
</dbReference>
<dbReference type="AlphaFoldDB" id="A0A1G8WBG0"/>
<feature type="domain" description="AraC effector-binding" evidence="1">
    <location>
        <begin position="1"/>
        <end position="157"/>
    </location>
</feature>
<dbReference type="Gene3D" id="3.20.80.10">
    <property type="entry name" value="Regulatory factor, effector binding domain"/>
    <property type="match status" value="1"/>
</dbReference>
<proteinExistence type="predicted"/>
<evidence type="ECO:0000259" key="1">
    <source>
        <dbReference type="SMART" id="SM00871"/>
    </source>
</evidence>
<organism evidence="2 3">
    <name type="scientific">Flavobacterium noncentrifugens</name>
    <dbReference type="NCBI Taxonomy" id="1128970"/>
    <lineage>
        <taxon>Bacteria</taxon>
        <taxon>Pseudomonadati</taxon>
        <taxon>Bacteroidota</taxon>
        <taxon>Flavobacteriia</taxon>
        <taxon>Flavobacteriales</taxon>
        <taxon>Flavobacteriaceae</taxon>
        <taxon>Flavobacterium</taxon>
    </lineage>
</organism>
<dbReference type="Pfam" id="PF06445">
    <property type="entry name" value="GyrI-like"/>
    <property type="match status" value="1"/>
</dbReference>
<protein>
    <submittedName>
        <fullName evidence="2">AraC family transcriptional regulator</fullName>
    </submittedName>
</protein>
<dbReference type="STRING" id="1128970.SAMN04487935_1717"/>
<dbReference type="SUPFAM" id="SSF55136">
    <property type="entry name" value="Probable bacterial effector-binding domain"/>
    <property type="match status" value="1"/>
</dbReference>